<dbReference type="InterPro" id="IPR035906">
    <property type="entry name" value="MetI-like_sf"/>
</dbReference>
<keyword evidence="6 8" id="KW-1133">Transmembrane helix</keyword>
<evidence type="ECO:0000256" key="5">
    <source>
        <dbReference type="ARBA" id="ARBA00022692"/>
    </source>
</evidence>
<dbReference type="SUPFAM" id="SSF161098">
    <property type="entry name" value="MetI-like"/>
    <property type="match status" value="1"/>
</dbReference>
<evidence type="ECO:0000313" key="10">
    <source>
        <dbReference type="EMBL" id="KON96152.1"/>
    </source>
</evidence>
<reference evidence="11 13" key="2">
    <citation type="submission" date="2016-10" db="EMBL/GenBank/DDBJ databases">
        <authorList>
            <person name="de Groot N.N."/>
        </authorList>
    </citation>
    <scope>NUCLEOTIDE SEQUENCE [LARGE SCALE GENOMIC DNA]</scope>
    <source>
        <strain evidence="11 13">DSM 2895</strain>
    </source>
</reference>
<dbReference type="Proteomes" id="UP000037269">
    <property type="component" value="Unassembled WGS sequence"/>
</dbReference>
<dbReference type="CDD" id="cd06261">
    <property type="entry name" value="TM_PBP2"/>
    <property type="match status" value="1"/>
</dbReference>
<dbReference type="Gene3D" id="1.10.3720.10">
    <property type="entry name" value="MetI-like"/>
    <property type="match status" value="1"/>
</dbReference>
<evidence type="ECO:0000256" key="4">
    <source>
        <dbReference type="ARBA" id="ARBA00022519"/>
    </source>
</evidence>
<evidence type="ECO:0000313" key="13">
    <source>
        <dbReference type="Proteomes" id="UP000182836"/>
    </source>
</evidence>
<feature type="domain" description="ABC transmembrane type-1" evidence="9">
    <location>
        <begin position="63"/>
        <end position="251"/>
    </location>
</feature>
<feature type="transmembrane region" description="Helical" evidence="8">
    <location>
        <begin position="231"/>
        <end position="251"/>
    </location>
</feature>
<evidence type="ECO:0000256" key="8">
    <source>
        <dbReference type="RuleBase" id="RU363032"/>
    </source>
</evidence>
<dbReference type="PROSITE" id="PS50928">
    <property type="entry name" value="ABC_TM1"/>
    <property type="match status" value="1"/>
</dbReference>
<feature type="transmembrane region" description="Helical" evidence="8">
    <location>
        <begin position="134"/>
        <end position="151"/>
    </location>
</feature>
<evidence type="ECO:0000256" key="6">
    <source>
        <dbReference type="ARBA" id="ARBA00022989"/>
    </source>
</evidence>
<sequence length="265" mass="28773">MIKTTGKLRLIFTILTIIYILVPLLVVIPASFTSASYPSFPPQGFSFQWYTKLLERPEFVTALINSAKFAFMAAFFAVIFGTLGALAIAKYDIPGKAYITSLLTSPLSVPQLVLGVALLIYFTPLMLAGTGTGFLIAHIIICIPYVIRLVLTGLSGFDYNLERAAAILGASPLTIFWKVTLPLIRPAIISGGLFAFLISFDNVTVSLFMVSPDMRTLPIEIFSHMQDAYDPLVASVSSVVIFISVILIVILEKLQGVGKVFGGTH</sequence>
<evidence type="ECO:0000256" key="3">
    <source>
        <dbReference type="ARBA" id="ARBA00022475"/>
    </source>
</evidence>
<keyword evidence="12" id="KW-1185">Reference proteome</keyword>
<dbReference type="AlphaFoldDB" id="A0A0D1XSN2"/>
<dbReference type="EMBL" id="LGUG01000004">
    <property type="protein sequence ID" value="KON96152.1"/>
    <property type="molecule type" value="Genomic_DNA"/>
</dbReference>
<feature type="transmembrane region" description="Helical" evidence="8">
    <location>
        <begin position="101"/>
        <end position="122"/>
    </location>
</feature>
<evidence type="ECO:0000256" key="2">
    <source>
        <dbReference type="ARBA" id="ARBA00022448"/>
    </source>
</evidence>
<keyword evidence="3" id="KW-1003">Cell membrane</keyword>
<dbReference type="STRING" id="47500.AF333_12320"/>
<dbReference type="GO" id="GO:0005886">
    <property type="term" value="C:plasma membrane"/>
    <property type="evidence" value="ECO:0007669"/>
    <property type="project" value="UniProtKB-SubCell"/>
</dbReference>
<feature type="transmembrane region" description="Helical" evidence="8">
    <location>
        <begin position="187"/>
        <end position="210"/>
    </location>
</feature>
<keyword evidence="7 8" id="KW-0472">Membrane</keyword>
<proteinExistence type="inferred from homology"/>
<organism evidence="10 12">
    <name type="scientific">Aneurinibacillus migulanus</name>
    <name type="common">Bacillus migulanus</name>
    <dbReference type="NCBI Taxonomy" id="47500"/>
    <lineage>
        <taxon>Bacteria</taxon>
        <taxon>Bacillati</taxon>
        <taxon>Bacillota</taxon>
        <taxon>Bacilli</taxon>
        <taxon>Bacillales</taxon>
        <taxon>Paenibacillaceae</taxon>
        <taxon>Aneurinibacillus group</taxon>
        <taxon>Aneurinibacillus</taxon>
    </lineage>
</organism>
<evidence type="ECO:0000313" key="11">
    <source>
        <dbReference type="EMBL" id="SDI73342.1"/>
    </source>
</evidence>
<dbReference type="InterPro" id="IPR000515">
    <property type="entry name" value="MetI-like"/>
</dbReference>
<keyword evidence="4" id="KW-0997">Cell inner membrane</keyword>
<dbReference type="PANTHER" id="PTHR43357:SF4">
    <property type="entry name" value="INNER MEMBRANE ABC TRANSPORTER PERMEASE PROTEIN YDCV"/>
    <property type="match status" value="1"/>
</dbReference>
<dbReference type="PATRIC" id="fig|47500.12.peg.5864"/>
<feature type="transmembrane region" description="Helical" evidence="8">
    <location>
        <begin position="12"/>
        <end position="32"/>
    </location>
</feature>
<dbReference type="PANTHER" id="PTHR43357">
    <property type="entry name" value="INNER MEMBRANE ABC TRANSPORTER PERMEASE PROTEIN YDCV"/>
    <property type="match status" value="1"/>
</dbReference>
<protein>
    <submittedName>
        <fullName evidence="10">ABC transporter permease</fullName>
    </submittedName>
    <submittedName>
        <fullName evidence="11">Putative spermidine/putrescine transport system permease protein</fullName>
    </submittedName>
</protein>
<gene>
    <name evidence="10" type="ORF">AF333_12320</name>
    <name evidence="11" type="ORF">SAMN04487909_10737</name>
</gene>
<dbReference type="OrthoDB" id="9782004at2"/>
<feature type="transmembrane region" description="Helical" evidence="8">
    <location>
        <begin position="69"/>
        <end position="89"/>
    </location>
</feature>
<comment type="similarity">
    <text evidence="8">Belongs to the binding-protein-dependent transport system permease family.</text>
</comment>
<accession>A0A0D1XSN2</accession>
<evidence type="ECO:0000256" key="7">
    <source>
        <dbReference type="ARBA" id="ARBA00023136"/>
    </source>
</evidence>
<name>A0A0D1XSN2_ANEMI</name>
<dbReference type="Proteomes" id="UP000182836">
    <property type="component" value="Unassembled WGS sequence"/>
</dbReference>
<dbReference type="GO" id="GO:0055085">
    <property type="term" value="P:transmembrane transport"/>
    <property type="evidence" value="ECO:0007669"/>
    <property type="project" value="InterPro"/>
</dbReference>
<evidence type="ECO:0000256" key="1">
    <source>
        <dbReference type="ARBA" id="ARBA00004429"/>
    </source>
</evidence>
<dbReference type="Pfam" id="PF00528">
    <property type="entry name" value="BPD_transp_1"/>
    <property type="match status" value="1"/>
</dbReference>
<evidence type="ECO:0000259" key="9">
    <source>
        <dbReference type="PROSITE" id="PS50928"/>
    </source>
</evidence>
<keyword evidence="5 8" id="KW-0812">Transmembrane</keyword>
<comment type="subcellular location">
    <subcellularLocation>
        <location evidence="1">Cell inner membrane</location>
        <topology evidence="1">Multi-pass membrane protein</topology>
    </subcellularLocation>
    <subcellularLocation>
        <location evidence="8">Cell membrane</location>
        <topology evidence="8">Multi-pass membrane protein</topology>
    </subcellularLocation>
</comment>
<reference evidence="10 12" key="1">
    <citation type="submission" date="2015-07" db="EMBL/GenBank/DDBJ databases">
        <title>Fjat-14205 dsm 2895.</title>
        <authorList>
            <person name="Liu B."/>
            <person name="Wang J."/>
            <person name="Zhu Y."/>
            <person name="Liu G."/>
            <person name="Chen Q."/>
            <person name="Chen Z."/>
            <person name="Lan J."/>
            <person name="Che J."/>
            <person name="Ge C."/>
            <person name="Shi H."/>
            <person name="Pan Z."/>
            <person name="Liu X."/>
        </authorList>
    </citation>
    <scope>NUCLEOTIDE SEQUENCE [LARGE SCALE GENOMIC DNA]</scope>
    <source>
        <strain evidence="10 12">DSM 2895</strain>
    </source>
</reference>
<keyword evidence="2 8" id="KW-0813">Transport</keyword>
<dbReference type="EMBL" id="FNED01000007">
    <property type="protein sequence ID" value="SDI73342.1"/>
    <property type="molecule type" value="Genomic_DNA"/>
</dbReference>
<evidence type="ECO:0000313" key="12">
    <source>
        <dbReference type="Proteomes" id="UP000037269"/>
    </source>
</evidence>